<dbReference type="OrthoDB" id="5398356at2759"/>
<feature type="compositionally biased region" description="Low complexity" evidence="1">
    <location>
        <begin position="86"/>
        <end position="118"/>
    </location>
</feature>
<evidence type="ECO:0000313" key="4">
    <source>
        <dbReference type="Proteomes" id="UP000664534"/>
    </source>
</evidence>
<dbReference type="Proteomes" id="UP000664534">
    <property type="component" value="Unassembled WGS sequence"/>
</dbReference>
<keyword evidence="4" id="KW-1185">Reference proteome</keyword>
<organism evidence="3 4">
    <name type="scientific">Imshaugia aleurites</name>
    <dbReference type="NCBI Taxonomy" id="172621"/>
    <lineage>
        <taxon>Eukaryota</taxon>
        <taxon>Fungi</taxon>
        <taxon>Dikarya</taxon>
        <taxon>Ascomycota</taxon>
        <taxon>Pezizomycotina</taxon>
        <taxon>Lecanoromycetes</taxon>
        <taxon>OSLEUM clade</taxon>
        <taxon>Lecanoromycetidae</taxon>
        <taxon>Lecanorales</taxon>
        <taxon>Lecanorineae</taxon>
        <taxon>Parmeliaceae</taxon>
        <taxon>Imshaugia</taxon>
    </lineage>
</organism>
<dbReference type="AlphaFoldDB" id="A0A8H3FF25"/>
<protein>
    <submittedName>
        <fullName evidence="3">Uncharacterized protein</fullName>
    </submittedName>
</protein>
<sequence>MKISSAAITVAAFSLLSTTHAAPLAIKDGEVTGRLHYRRGSDLSDASSLSSASADAAIEDLDIGFEPGASLLLPRILKFFKRQSSSAAAVSTSASRSSAESTDDAATSGTSDTDLTTALMSPDYELYGFASEDGPDSELTPLKAVKGK</sequence>
<evidence type="ECO:0000313" key="3">
    <source>
        <dbReference type="EMBL" id="CAF9923298.1"/>
    </source>
</evidence>
<feature type="signal peptide" evidence="2">
    <location>
        <begin position="1"/>
        <end position="21"/>
    </location>
</feature>
<gene>
    <name evidence="3" type="ORF">IMSHALPRED_005889</name>
</gene>
<accession>A0A8H3FF25</accession>
<keyword evidence="2" id="KW-0732">Signal</keyword>
<proteinExistence type="predicted"/>
<name>A0A8H3FF25_9LECA</name>
<evidence type="ECO:0000256" key="1">
    <source>
        <dbReference type="SAM" id="MobiDB-lite"/>
    </source>
</evidence>
<dbReference type="EMBL" id="CAJPDT010000033">
    <property type="protein sequence ID" value="CAF9923298.1"/>
    <property type="molecule type" value="Genomic_DNA"/>
</dbReference>
<reference evidence="3" key="1">
    <citation type="submission" date="2021-03" db="EMBL/GenBank/DDBJ databases">
        <authorList>
            <person name="Tagirdzhanova G."/>
        </authorList>
    </citation>
    <scope>NUCLEOTIDE SEQUENCE</scope>
</reference>
<feature type="region of interest" description="Disordered" evidence="1">
    <location>
        <begin position="86"/>
        <end position="148"/>
    </location>
</feature>
<comment type="caution">
    <text evidence="3">The sequence shown here is derived from an EMBL/GenBank/DDBJ whole genome shotgun (WGS) entry which is preliminary data.</text>
</comment>
<feature type="chain" id="PRO_5034899573" evidence="2">
    <location>
        <begin position="22"/>
        <end position="148"/>
    </location>
</feature>
<evidence type="ECO:0000256" key="2">
    <source>
        <dbReference type="SAM" id="SignalP"/>
    </source>
</evidence>